<dbReference type="InterPro" id="IPR033432">
    <property type="entry name" value="GH94_catalytic"/>
</dbReference>
<evidence type="ECO:0000259" key="5">
    <source>
        <dbReference type="Pfam" id="PF21270"/>
    </source>
</evidence>
<evidence type="ECO:0000256" key="1">
    <source>
        <dbReference type="ARBA" id="ARBA00022676"/>
    </source>
</evidence>
<dbReference type="AlphaFoldDB" id="A0A2Z2K9C4"/>
<dbReference type="InterPro" id="IPR008928">
    <property type="entry name" value="6-hairpin_glycosidase_sf"/>
</dbReference>
<feature type="domain" description="Glycoside phosphorylase super sandwich" evidence="4">
    <location>
        <begin position="332"/>
        <end position="581"/>
    </location>
</feature>
<sequence length="1142" mass="128693">METFLLFIHSLFPLHVISMHWKERVVMIFTQQTNIITLIRDDFRYHFLPTGDIFEFTHAPFLINQFQGNPMDGSANNIYLRVHTAQGIDSYPLLGIRSGSKLSYNHERLIFDGSIETINYRVTFAPAADGIWFWHIQLSGNGETVDVIYGQDIGVAEQGGVLSNELYMSQYLDHSIWEGAHGYAVCSRQNQPQGTAFPYLQQGVLGTRAVGYSTDGMQFFGLSYKATHIPQVLHSGLPCQNYQYELSYTGLQTEQIQLTGPVQFAFYGLFRPTHPAAVTSLEFQSELQAAYAAIDWNRSDTVQDGEAPKLSGEIGQPYVSPQWSQAEIDAAYPERKLEEYQDGELLSFFTLDHVHVVLQPKELLVERPHGHIITTLLDNKQVNTNLITSTNYMYGIFNGQTVVGNTSFHKLLSTPRGLLNILKNTGQRIYIRQEGVYQILTLPAAYEMGVNCAKWHYKLNDDTLTVTSFAAANQPDIVLQVQSKLGRSYDCLVTSQLVVGEHEFQRPVRVSADNGILQISPDEDAWRNNPYPGLHYDIQLPDTAYTFGDDRMFYTDGLPRNGTLLTISIAQSSGFQLVMQGRLGHTESLPLLSPYTLETEAAQYRAFFEAFTSRFQLQIEGAEQVRIDTMNETVWWYTHNAMTHFIVPHGLEQPGGAAWGTRDVCQGPMEYFLMTQHYELARNVLLEIYAHQLWESREWPQWFMFDQHPVQSHEWHGDVVLWPLKCIGDYIMATGDHSILHEEVAYRHQADALPSRQAESVLEHVRAAVETICKRFLPGTALINYAGGDWDDTLQPADEAMKTKLVSAWTVALAFQVIRNLSQVTAVDPEFSARLAGMAEEMKASFETLLIKDDVIAGFAYFQDAETIEYMLHPQDNHTGIHYRLLPMTRSIIAELVDPGQAAANLRLIDEHLSCPDGVRLMDRPARYEGGVSTIFRRAEQAASVGREISLQYVHAHIRYLEAAAKLGEADRAWEGLFQINPINIRDSVPNAQLRQSNMYFSSSDGDFPDRYSYQENFDQLRTGSVQVKGGWRLYSSGPGIYLNQLISSILGIRFAADALVIDPVLPASLDGLRFTYQCFDRTLTFVYHISSGPSRTPELRAGGVAVTGHVLSNPYRPGALSIAKSTLLALTDTELHIYLSQ</sequence>
<evidence type="ECO:0000259" key="4">
    <source>
        <dbReference type="Pfam" id="PF21250"/>
    </source>
</evidence>
<feature type="domain" description="Glycosyl hydrolase 94 catalytic" evidence="3">
    <location>
        <begin position="718"/>
        <end position="993"/>
    </location>
</feature>
<dbReference type="InterPro" id="IPR048771">
    <property type="entry name" value="SOGP_2nd"/>
</dbReference>
<evidence type="ECO:0000259" key="6">
    <source>
        <dbReference type="Pfam" id="PF21958"/>
    </source>
</evidence>
<dbReference type="Gene3D" id="1.50.10.10">
    <property type="match status" value="1"/>
</dbReference>
<feature type="domain" description="SOGP N-terminal" evidence="6">
    <location>
        <begin position="47"/>
        <end position="268"/>
    </location>
</feature>
<gene>
    <name evidence="7" type="ORF">B9T62_22305</name>
</gene>
<keyword evidence="1" id="KW-0328">Glycosyltransferase</keyword>
<dbReference type="Pfam" id="PF21250">
    <property type="entry name" value="SOGP_2nd"/>
    <property type="match status" value="1"/>
</dbReference>
<organism evidence="7 8">
    <name type="scientific">Paenibacillus donghaensis</name>
    <dbReference type="NCBI Taxonomy" id="414771"/>
    <lineage>
        <taxon>Bacteria</taxon>
        <taxon>Bacillati</taxon>
        <taxon>Bacillota</taxon>
        <taxon>Bacilli</taxon>
        <taxon>Bacillales</taxon>
        <taxon>Paenibacillaceae</taxon>
        <taxon>Paenibacillus</taxon>
    </lineage>
</organism>
<dbReference type="InterPro" id="IPR052047">
    <property type="entry name" value="GH94_Enzymes"/>
</dbReference>
<keyword evidence="2" id="KW-0808">Transferase</keyword>
<dbReference type="KEGG" id="pdh:B9T62_22305"/>
<dbReference type="PANTHER" id="PTHR37469">
    <property type="entry name" value="CELLOBIONIC ACID PHOSPHORYLASE-RELATED"/>
    <property type="match status" value="1"/>
</dbReference>
<dbReference type="Proteomes" id="UP000249890">
    <property type="component" value="Chromosome"/>
</dbReference>
<evidence type="ECO:0000259" key="3">
    <source>
        <dbReference type="Pfam" id="PF17167"/>
    </source>
</evidence>
<dbReference type="GO" id="GO:0016757">
    <property type="term" value="F:glycosyltransferase activity"/>
    <property type="evidence" value="ECO:0007669"/>
    <property type="project" value="UniProtKB-KW"/>
</dbReference>
<dbReference type="GO" id="GO:0005975">
    <property type="term" value="P:carbohydrate metabolic process"/>
    <property type="evidence" value="ECO:0007669"/>
    <property type="project" value="InterPro"/>
</dbReference>
<dbReference type="Pfam" id="PF21270">
    <property type="entry name" value="SOGP_4th"/>
    <property type="match status" value="1"/>
</dbReference>
<dbReference type="PANTHER" id="PTHR37469:SF2">
    <property type="entry name" value="CELLOBIONIC ACID PHOSPHORYLASE"/>
    <property type="match status" value="1"/>
</dbReference>
<keyword evidence="8" id="KW-1185">Reference proteome</keyword>
<evidence type="ECO:0000313" key="7">
    <source>
        <dbReference type="EMBL" id="ASA23296.1"/>
    </source>
</evidence>
<proteinExistence type="predicted"/>
<accession>A0A2Z2K9C4</accession>
<dbReference type="EMBL" id="CP021780">
    <property type="protein sequence ID" value="ASA23296.1"/>
    <property type="molecule type" value="Genomic_DNA"/>
</dbReference>
<dbReference type="Pfam" id="PF17167">
    <property type="entry name" value="Glyco_hydro_94"/>
    <property type="match status" value="1"/>
</dbReference>
<dbReference type="InterPro" id="IPR053831">
    <property type="entry name" value="SOGP_N"/>
</dbReference>
<reference evidence="7 8" key="1">
    <citation type="submission" date="2017-06" db="EMBL/GenBank/DDBJ databases">
        <title>Complete genome sequence of Paenibacillus donghaensis KCTC 13049T isolated from East Sea sediment, South Korea.</title>
        <authorList>
            <person name="Jung B.K."/>
            <person name="Hong S.-J."/>
            <person name="Shin J.-H."/>
        </authorList>
    </citation>
    <scope>NUCLEOTIDE SEQUENCE [LARGE SCALE GENOMIC DNA]</scope>
    <source>
        <strain evidence="7 8">KCTC 13049</strain>
    </source>
</reference>
<dbReference type="InterPro" id="IPR048773">
    <property type="entry name" value="SOGP_C"/>
</dbReference>
<name>A0A2Z2K9C4_9BACL</name>
<feature type="domain" description="Glycoside phosphorylase C-terminal" evidence="5">
    <location>
        <begin position="1052"/>
        <end position="1139"/>
    </location>
</feature>
<dbReference type="SUPFAM" id="SSF48208">
    <property type="entry name" value="Six-hairpin glycosidases"/>
    <property type="match status" value="1"/>
</dbReference>
<dbReference type="Pfam" id="PF21958">
    <property type="entry name" value="SOGP_N"/>
    <property type="match status" value="1"/>
</dbReference>
<evidence type="ECO:0000256" key="2">
    <source>
        <dbReference type="ARBA" id="ARBA00022679"/>
    </source>
</evidence>
<protein>
    <submittedName>
        <fullName evidence="7">Uncharacterized protein</fullName>
    </submittedName>
</protein>
<evidence type="ECO:0000313" key="8">
    <source>
        <dbReference type="Proteomes" id="UP000249890"/>
    </source>
</evidence>
<dbReference type="InterPro" id="IPR012341">
    <property type="entry name" value="6hp_glycosidase-like_sf"/>
</dbReference>